<evidence type="ECO:0000313" key="5">
    <source>
        <dbReference type="Proteomes" id="UP000440578"/>
    </source>
</evidence>
<dbReference type="OrthoDB" id="377549at2759"/>
<protein>
    <recommendedName>
        <fullName evidence="6">Protein GAMETE EXPRESSED 1</fullName>
    </recommendedName>
</protein>
<evidence type="ECO:0000313" key="4">
    <source>
        <dbReference type="EMBL" id="KAF0312880.1"/>
    </source>
</evidence>
<organism evidence="4 5">
    <name type="scientific">Amphibalanus amphitrite</name>
    <name type="common">Striped barnacle</name>
    <name type="synonym">Balanus amphitrite</name>
    <dbReference type="NCBI Taxonomy" id="1232801"/>
    <lineage>
        <taxon>Eukaryota</taxon>
        <taxon>Metazoa</taxon>
        <taxon>Ecdysozoa</taxon>
        <taxon>Arthropoda</taxon>
        <taxon>Crustacea</taxon>
        <taxon>Multicrustacea</taxon>
        <taxon>Cirripedia</taxon>
        <taxon>Thoracica</taxon>
        <taxon>Thoracicalcarea</taxon>
        <taxon>Balanomorpha</taxon>
        <taxon>Balanoidea</taxon>
        <taxon>Balanidae</taxon>
        <taxon>Amphibalaninae</taxon>
        <taxon>Amphibalanus</taxon>
    </lineage>
</organism>
<keyword evidence="5" id="KW-1185">Reference proteome</keyword>
<dbReference type="PANTHER" id="PTHR33538">
    <property type="entry name" value="PROTEIN GAMETE EXPRESSED 1"/>
    <property type="match status" value="1"/>
</dbReference>
<comment type="caution">
    <text evidence="4">The sequence shown here is derived from an EMBL/GenBank/DDBJ whole genome shotgun (WGS) entry which is preliminary data.</text>
</comment>
<feature type="transmembrane region" description="Helical" evidence="2">
    <location>
        <begin position="263"/>
        <end position="284"/>
    </location>
</feature>
<dbReference type="PANTHER" id="PTHR33538:SF2">
    <property type="entry name" value="PROTEIN GAMETE EXPRESSED 1"/>
    <property type="match status" value="1"/>
</dbReference>
<feature type="region of interest" description="Disordered" evidence="1">
    <location>
        <begin position="427"/>
        <end position="477"/>
    </location>
</feature>
<keyword evidence="2" id="KW-1133">Transmembrane helix</keyword>
<reference evidence="4 5" key="1">
    <citation type="submission" date="2019-07" db="EMBL/GenBank/DDBJ databases">
        <title>Draft genome assembly of a fouling barnacle, Amphibalanus amphitrite (Darwin, 1854): The first reference genome for Thecostraca.</title>
        <authorList>
            <person name="Kim W."/>
        </authorList>
    </citation>
    <scope>NUCLEOTIDE SEQUENCE [LARGE SCALE GENOMIC DNA]</scope>
    <source>
        <strain evidence="4">SNU_AA5</strain>
        <tissue evidence="4">Soma without cirri and trophi</tissue>
    </source>
</reference>
<evidence type="ECO:0000256" key="3">
    <source>
        <dbReference type="SAM" id="SignalP"/>
    </source>
</evidence>
<evidence type="ECO:0008006" key="6">
    <source>
        <dbReference type="Google" id="ProtNLM"/>
    </source>
</evidence>
<proteinExistence type="predicted"/>
<evidence type="ECO:0000256" key="1">
    <source>
        <dbReference type="SAM" id="MobiDB-lite"/>
    </source>
</evidence>
<feature type="compositionally biased region" description="Low complexity" evidence="1">
    <location>
        <begin position="464"/>
        <end position="477"/>
    </location>
</feature>
<evidence type="ECO:0000256" key="2">
    <source>
        <dbReference type="SAM" id="Phobius"/>
    </source>
</evidence>
<sequence length="498" mass="55709">MQLLLSNLLWLITVTFAALEMEPSQQSIEEGKQQYEMLTHKAQIPNFGECWTAALEELHRDCRHLDDVTQARLALRFASCFLQTSGLQPISCQEMDDVRPCLRRLTDRQFDSYREFFTHTQNMCSFLQVQVWNRQTGRLISRLGSEAAAVAERLERSGTVQEDILRAQERALGNQQQLMDQGHRMSRDVDTWRENMQLMVQDFREQTAEHRDLILTVFDRLTSLQQLVLDRFSWFNSLAHYVAGVLLVYLLTSTARTAGARLWLFLVLTTNLALERLLAAYFISAESPLEARTAQQTGALLDSSVWLLRRAAVSVCLLILAVTVYRYRDLNVANNQLLLELHRQHRELRAYLAAKELSPPAEEGGSDSVSLSSDASLCRAVSVPAAGDPPRRRRPSLVDVLSGSLELGAALRSASRGDSSLELGAALRSAASSSRGSSSPSETPQPSPGRYNLRTRPSPVSGGSPAPLRSPASLSRAAHRLSTLTEQQEVLVRRALRR</sequence>
<feature type="transmembrane region" description="Helical" evidence="2">
    <location>
        <begin position="232"/>
        <end position="251"/>
    </location>
</feature>
<dbReference type="AlphaFoldDB" id="A0A6A4X9J3"/>
<keyword evidence="3" id="KW-0732">Signal</keyword>
<dbReference type="Proteomes" id="UP000440578">
    <property type="component" value="Unassembled WGS sequence"/>
</dbReference>
<feature type="signal peptide" evidence="3">
    <location>
        <begin position="1"/>
        <end position="17"/>
    </location>
</feature>
<keyword evidence="2" id="KW-0812">Transmembrane</keyword>
<gene>
    <name evidence="4" type="ORF">FJT64_016461</name>
</gene>
<feature type="compositionally biased region" description="Low complexity" evidence="1">
    <location>
        <begin position="427"/>
        <end position="444"/>
    </location>
</feature>
<keyword evidence="2" id="KW-0472">Membrane</keyword>
<name>A0A6A4X9J3_AMPAM</name>
<feature type="chain" id="PRO_5025493793" description="Protein GAMETE EXPRESSED 1" evidence="3">
    <location>
        <begin position="18"/>
        <end position="498"/>
    </location>
</feature>
<accession>A0A6A4X9J3</accession>
<feature type="transmembrane region" description="Helical" evidence="2">
    <location>
        <begin position="304"/>
        <end position="325"/>
    </location>
</feature>
<dbReference type="EMBL" id="VIIS01000128">
    <property type="protein sequence ID" value="KAF0312880.1"/>
    <property type="molecule type" value="Genomic_DNA"/>
</dbReference>
<dbReference type="InterPro" id="IPR040346">
    <property type="entry name" value="GEX1/Brambleberry"/>
</dbReference>